<evidence type="ECO:0000313" key="1">
    <source>
        <dbReference type="EMBL" id="OMH80790.1"/>
    </source>
</evidence>
<name>A0A1R1PII9_ZANCU</name>
<accession>A0A1R1PII9</accession>
<comment type="caution">
    <text evidence="1">The sequence shown here is derived from an EMBL/GenBank/DDBJ whole genome shotgun (WGS) entry which is preliminary data.</text>
</comment>
<proteinExistence type="predicted"/>
<feature type="non-terminal residue" evidence="1">
    <location>
        <position position="1"/>
    </location>
</feature>
<sequence>QQPPPQIVQPQPQPQPVIVQTQQAVIVQQQPPPQVVQPQPEPEPEPVIVQTQQVVIVEQTPPPFTVVQPVIVQPQPQPQPETIVVQQPAQPSTIIQTVVAQPQPQPQPQPETVFVQTGQAPVLIPPASTVVTVQAQETNPPPQIVFTTPAPAPVVVQTPSTVFTNIPETLIESEEENIVGNEIEESELDESEDEVSTVANTPILITVMPSTSLSTSCTTLQIVEPGKTVALATASQITLVTTVNEVTTVSTCTDSLTTDLEAGSLVGNEIEEEDTSSIPSTATKSPSAYNNMGSSLGGSYANNFGVPGDTDNITQKLSALSQLSADLTIPGDSRSSACIAGQYSCINNIGNGNLFALCGNNNGRLIYKCPGSRKCVQGNNYILCRDRNDVSKSIIFNNLVF</sequence>
<gene>
    <name evidence="1" type="ORF">AX774_g5754</name>
</gene>
<dbReference type="Proteomes" id="UP000188320">
    <property type="component" value="Unassembled WGS sequence"/>
</dbReference>
<organism evidence="1 2">
    <name type="scientific">Zancudomyces culisetae</name>
    <name type="common">Gut fungus</name>
    <name type="synonym">Smittium culisetae</name>
    <dbReference type="NCBI Taxonomy" id="1213189"/>
    <lineage>
        <taxon>Eukaryota</taxon>
        <taxon>Fungi</taxon>
        <taxon>Fungi incertae sedis</taxon>
        <taxon>Zoopagomycota</taxon>
        <taxon>Kickxellomycotina</taxon>
        <taxon>Harpellomycetes</taxon>
        <taxon>Harpellales</taxon>
        <taxon>Legeriomycetaceae</taxon>
        <taxon>Zancudomyces</taxon>
    </lineage>
</organism>
<protein>
    <submittedName>
        <fullName evidence="1">Uncharacterized protein</fullName>
    </submittedName>
</protein>
<reference evidence="2" key="1">
    <citation type="submission" date="2017-01" db="EMBL/GenBank/DDBJ databases">
        <authorList>
            <person name="Wang Y."/>
            <person name="White M."/>
            <person name="Kvist S."/>
            <person name="Moncalvo J.-M."/>
        </authorList>
    </citation>
    <scope>NUCLEOTIDE SEQUENCE [LARGE SCALE GENOMIC DNA]</scope>
    <source>
        <strain evidence="2">COL-18-3</strain>
    </source>
</reference>
<keyword evidence="2" id="KW-1185">Reference proteome</keyword>
<evidence type="ECO:0000313" key="2">
    <source>
        <dbReference type="Proteomes" id="UP000188320"/>
    </source>
</evidence>
<dbReference type="EMBL" id="LSSK01001075">
    <property type="protein sequence ID" value="OMH80790.1"/>
    <property type="molecule type" value="Genomic_DNA"/>
</dbReference>
<dbReference type="AlphaFoldDB" id="A0A1R1PII9"/>